<name>W7UVV7_RUMFL</name>
<protein>
    <recommendedName>
        <fullName evidence="1">Dockerin domain-containing protein</fullName>
    </recommendedName>
</protein>
<dbReference type="InterPro" id="IPR016134">
    <property type="entry name" value="Dockerin_dom"/>
</dbReference>
<dbReference type="GO" id="GO:0000272">
    <property type="term" value="P:polysaccharide catabolic process"/>
    <property type="evidence" value="ECO:0007669"/>
    <property type="project" value="InterPro"/>
</dbReference>
<evidence type="ECO:0000313" key="2">
    <source>
        <dbReference type="EMBL" id="EWM55309.1"/>
    </source>
</evidence>
<evidence type="ECO:0000313" key="3">
    <source>
        <dbReference type="Proteomes" id="UP000019365"/>
    </source>
</evidence>
<dbReference type="InterPro" id="IPR036439">
    <property type="entry name" value="Dockerin_dom_sf"/>
</dbReference>
<dbReference type="Proteomes" id="UP000019365">
    <property type="component" value="Unassembled WGS sequence"/>
</dbReference>
<dbReference type="AlphaFoldDB" id="W7UVV7"/>
<comment type="caution">
    <text evidence="2">The sequence shown here is derived from an EMBL/GenBank/DDBJ whole genome shotgun (WGS) entry which is preliminary data.</text>
</comment>
<organism evidence="2 3">
    <name type="scientific">Ruminococcus flavefaciens 007c</name>
    <dbReference type="NCBI Taxonomy" id="1341157"/>
    <lineage>
        <taxon>Bacteria</taxon>
        <taxon>Bacillati</taxon>
        <taxon>Bacillota</taxon>
        <taxon>Clostridia</taxon>
        <taxon>Eubacteriales</taxon>
        <taxon>Oscillospiraceae</taxon>
        <taxon>Ruminococcus</taxon>
    </lineage>
</organism>
<accession>W7UVV7</accession>
<gene>
    <name evidence="2" type="ORF">RF007C_04960</name>
</gene>
<dbReference type="OrthoDB" id="1814885at2"/>
<dbReference type="EMBL" id="ATAX01000003">
    <property type="protein sequence ID" value="EWM55309.1"/>
    <property type="molecule type" value="Genomic_DNA"/>
</dbReference>
<dbReference type="RefSeq" id="WP_037296420.1">
    <property type="nucleotide sequence ID" value="NZ_ATAX01000003.1"/>
</dbReference>
<dbReference type="PATRIC" id="fig|1341157.4.peg.126"/>
<proteinExistence type="predicted"/>
<dbReference type="Gene3D" id="1.10.1330.10">
    <property type="entry name" value="Dockerin domain"/>
    <property type="match status" value="1"/>
</dbReference>
<reference evidence="2 3" key="1">
    <citation type="journal article" date="2014" name="PLoS ONE">
        <title>Rumen cellulosomics: divergent fiber-degrading strategies revealed by comparative genome-wide analysis of six ruminococcal strains.</title>
        <authorList>
            <person name="Dassa B."/>
            <person name="Borovok I."/>
            <person name="Ruimy-Israeli V."/>
            <person name="Lamed R."/>
            <person name="Flint H.J."/>
            <person name="Duncan S.H."/>
            <person name="Henrissat B."/>
            <person name="Coutinho P."/>
            <person name="Morrison M."/>
            <person name="Mosoni P."/>
            <person name="Yeoman C.J."/>
            <person name="White B.A."/>
            <person name="Bayer E.A."/>
        </authorList>
    </citation>
    <scope>NUCLEOTIDE SEQUENCE [LARGE SCALE GENOMIC DNA]</scope>
    <source>
        <strain evidence="2 3">007c</strain>
    </source>
</reference>
<evidence type="ECO:0000259" key="1">
    <source>
        <dbReference type="PROSITE" id="PS51766"/>
    </source>
</evidence>
<dbReference type="eggNOG" id="COG4124">
    <property type="taxonomic scope" value="Bacteria"/>
</dbReference>
<feature type="domain" description="Dockerin" evidence="1">
    <location>
        <begin position="74"/>
        <end position="140"/>
    </location>
</feature>
<keyword evidence="3" id="KW-1185">Reference proteome</keyword>
<sequence>MDLNGNGLSGDMNDLTIFDLYSTNDINEEQLADFFDNYIDRLNEYSEQLAAAKNLPPVKFSPDSSAAPMVYEMDAVRSGDTNSDGKMDLADAINIMQSLANPDKYKLSMSERFNGDLDDTGNGITPNDAVAIQERLLGLI</sequence>
<dbReference type="SUPFAM" id="SSF63446">
    <property type="entry name" value="Type I dockerin domain"/>
    <property type="match status" value="1"/>
</dbReference>
<dbReference type="PROSITE" id="PS51766">
    <property type="entry name" value="DOCKERIN"/>
    <property type="match status" value="1"/>
</dbReference>